<dbReference type="AlphaFoldDB" id="A0A517TSS7"/>
<protein>
    <submittedName>
        <fullName evidence="1">Uncharacterized protein</fullName>
    </submittedName>
</protein>
<name>A0A517TSS7_9BACT</name>
<sequence>MTTEFYDDLAVRARLAEFLGGSRSERATARFISIEGRGAYRWYNPHPTSALAELLEQHAEVARSLWDSESLLVDLDMEYVNFDDAAEPHRDSHRAFAIQRPIVDAVEELLAAYGIAPLHLLSGRGHHFVWRLQRQSEACGMLAHLGRLPETVLAKSMQPQPPEGLKPPLDLAAAFHGLGMVMEYFAHRMLREGSGCEIPVELTAVEVGPIDRGREIVSIDLSEYGDPLHTRTLRMPFTQYLKSVRCHAAPSPGDGAGGPLFVVPLHEMDDPSALGVMRDAAQVRALARRASTQIPEQSRGMAELVAEYKRSTLARFHDYFYGADHDPPARWPETYDRTPLDTLPRCVAHILRYPNDLLLKPAGIQHVARTLTALGWHPQHIAGLIRSKYERDYQWAPGWFVYDAALRADFYTRLFTGLLADGLDPLIDFNCQSTREKGYCSWAGCGEILEGHRLLLVDRVGRLQQLVTPGRPATTTVGDGTWEN</sequence>
<dbReference type="OrthoDB" id="252217at2"/>
<accession>A0A517TSS7</accession>
<proteinExistence type="predicted"/>
<evidence type="ECO:0000313" key="1">
    <source>
        <dbReference type="EMBL" id="QDT71426.1"/>
    </source>
</evidence>
<keyword evidence="2" id="KW-1185">Reference proteome</keyword>
<dbReference type="KEGG" id="llh:I41_05830"/>
<organism evidence="1 2">
    <name type="scientific">Lacipirellula limnantheis</name>
    <dbReference type="NCBI Taxonomy" id="2528024"/>
    <lineage>
        <taxon>Bacteria</taxon>
        <taxon>Pseudomonadati</taxon>
        <taxon>Planctomycetota</taxon>
        <taxon>Planctomycetia</taxon>
        <taxon>Pirellulales</taxon>
        <taxon>Lacipirellulaceae</taxon>
        <taxon>Lacipirellula</taxon>
    </lineage>
</organism>
<gene>
    <name evidence="1" type="ORF">I41_05830</name>
</gene>
<reference evidence="1 2" key="1">
    <citation type="submission" date="2019-02" db="EMBL/GenBank/DDBJ databases">
        <title>Deep-cultivation of Planctomycetes and their phenomic and genomic characterization uncovers novel biology.</title>
        <authorList>
            <person name="Wiegand S."/>
            <person name="Jogler M."/>
            <person name="Boedeker C."/>
            <person name="Pinto D."/>
            <person name="Vollmers J."/>
            <person name="Rivas-Marin E."/>
            <person name="Kohn T."/>
            <person name="Peeters S.H."/>
            <person name="Heuer A."/>
            <person name="Rast P."/>
            <person name="Oberbeckmann S."/>
            <person name="Bunk B."/>
            <person name="Jeske O."/>
            <person name="Meyerdierks A."/>
            <person name="Storesund J.E."/>
            <person name="Kallscheuer N."/>
            <person name="Luecker S."/>
            <person name="Lage O.M."/>
            <person name="Pohl T."/>
            <person name="Merkel B.J."/>
            <person name="Hornburger P."/>
            <person name="Mueller R.-W."/>
            <person name="Bruemmer F."/>
            <person name="Labrenz M."/>
            <person name="Spormann A.M."/>
            <person name="Op den Camp H."/>
            <person name="Overmann J."/>
            <person name="Amann R."/>
            <person name="Jetten M.S.M."/>
            <person name="Mascher T."/>
            <person name="Medema M.H."/>
            <person name="Devos D.P."/>
            <person name="Kaster A.-K."/>
            <person name="Ovreas L."/>
            <person name="Rohde M."/>
            <person name="Galperin M.Y."/>
            <person name="Jogler C."/>
        </authorList>
    </citation>
    <scope>NUCLEOTIDE SEQUENCE [LARGE SCALE GENOMIC DNA]</scope>
    <source>
        <strain evidence="1 2">I41</strain>
    </source>
</reference>
<dbReference type="RefSeq" id="WP_145430692.1">
    <property type="nucleotide sequence ID" value="NZ_CP036339.1"/>
</dbReference>
<evidence type="ECO:0000313" key="2">
    <source>
        <dbReference type="Proteomes" id="UP000317909"/>
    </source>
</evidence>
<dbReference type="Proteomes" id="UP000317909">
    <property type="component" value="Chromosome"/>
</dbReference>
<dbReference type="EMBL" id="CP036339">
    <property type="protein sequence ID" value="QDT71426.1"/>
    <property type="molecule type" value="Genomic_DNA"/>
</dbReference>